<dbReference type="EMBL" id="JAJTJA010000011">
    <property type="protein sequence ID" value="KAH8692099.1"/>
    <property type="molecule type" value="Genomic_DNA"/>
</dbReference>
<sequence>MHISQTSDQLSSSPKAFPNCCLAISSSFISTIASILPKKPSFTASIGSGSGFLEALITHRHPNVYVEGVEVNDSVNRYISEDRMNVVAGTWDLHPRVSKAKAWLFVYPREPKLIMKYIDTYGGHGVEMIIWLGPQADWPEYELHFCQSSFSNLNFPEESGLAPYEIMAIARRKPC</sequence>
<name>A0AAD4PWW9_9EURO</name>
<evidence type="ECO:0000313" key="1">
    <source>
        <dbReference type="EMBL" id="KAH8692099.1"/>
    </source>
</evidence>
<dbReference type="Proteomes" id="UP001201262">
    <property type="component" value="Unassembled WGS sequence"/>
</dbReference>
<organism evidence="1 2">
    <name type="scientific">Talaromyces proteolyticus</name>
    <dbReference type="NCBI Taxonomy" id="1131652"/>
    <lineage>
        <taxon>Eukaryota</taxon>
        <taxon>Fungi</taxon>
        <taxon>Dikarya</taxon>
        <taxon>Ascomycota</taxon>
        <taxon>Pezizomycotina</taxon>
        <taxon>Eurotiomycetes</taxon>
        <taxon>Eurotiomycetidae</taxon>
        <taxon>Eurotiales</taxon>
        <taxon>Trichocomaceae</taxon>
        <taxon>Talaromyces</taxon>
        <taxon>Talaromyces sect. Bacilispori</taxon>
    </lineage>
</organism>
<evidence type="ECO:0000313" key="2">
    <source>
        <dbReference type="Proteomes" id="UP001201262"/>
    </source>
</evidence>
<proteinExistence type="predicted"/>
<dbReference type="GeneID" id="70249686"/>
<keyword evidence="2" id="KW-1185">Reference proteome</keyword>
<dbReference type="AlphaFoldDB" id="A0AAD4PWW9"/>
<dbReference type="RefSeq" id="XP_046068096.1">
    <property type="nucleotide sequence ID" value="XM_046219399.1"/>
</dbReference>
<accession>A0AAD4PWW9</accession>
<protein>
    <submittedName>
        <fullName evidence="1">Uncharacterized protein</fullName>
    </submittedName>
</protein>
<reference evidence="1" key="1">
    <citation type="submission" date="2021-12" db="EMBL/GenBank/DDBJ databases">
        <title>Convergent genome expansion in fungi linked to evolution of root-endophyte symbiosis.</title>
        <authorList>
            <consortium name="DOE Joint Genome Institute"/>
            <person name="Ke Y.-H."/>
            <person name="Bonito G."/>
            <person name="Liao H.-L."/>
            <person name="Looney B."/>
            <person name="Rojas-Flechas A."/>
            <person name="Nash J."/>
            <person name="Hameed K."/>
            <person name="Schadt C."/>
            <person name="Martin F."/>
            <person name="Crous P.W."/>
            <person name="Miettinen O."/>
            <person name="Magnuson J.K."/>
            <person name="Labbe J."/>
            <person name="Jacobson D."/>
            <person name="Doktycz M.J."/>
            <person name="Veneault-Fourrey C."/>
            <person name="Kuo A."/>
            <person name="Mondo S."/>
            <person name="Calhoun S."/>
            <person name="Riley R."/>
            <person name="Ohm R."/>
            <person name="LaButti K."/>
            <person name="Andreopoulos B."/>
            <person name="Pangilinan J."/>
            <person name="Nolan M."/>
            <person name="Tritt A."/>
            <person name="Clum A."/>
            <person name="Lipzen A."/>
            <person name="Daum C."/>
            <person name="Barry K."/>
            <person name="Grigoriev I.V."/>
            <person name="Vilgalys R."/>
        </authorList>
    </citation>
    <scope>NUCLEOTIDE SEQUENCE</scope>
    <source>
        <strain evidence="1">PMI_201</strain>
    </source>
</reference>
<comment type="caution">
    <text evidence="1">The sequence shown here is derived from an EMBL/GenBank/DDBJ whole genome shotgun (WGS) entry which is preliminary data.</text>
</comment>
<gene>
    <name evidence="1" type="ORF">BGW36DRAFT_41789</name>
</gene>